<dbReference type="AlphaFoldDB" id="A0AA40BJ58"/>
<dbReference type="InterPro" id="IPR046341">
    <property type="entry name" value="SET_dom_sf"/>
</dbReference>
<dbReference type="PANTHER" id="PTHR47643">
    <property type="entry name" value="TPR DOMAIN PROTEIN (AFU_ORTHOLOGUE AFUA_5G12710)"/>
    <property type="match status" value="1"/>
</dbReference>
<keyword evidence="2" id="KW-1185">Reference proteome</keyword>
<accession>A0AA40BJ58</accession>
<gene>
    <name evidence="1" type="ORF">B0T26DRAFT_746980</name>
</gene>
<evidence type="ECO:0000313" key="2">
    <source>
        <dbReference type="Proteomes" id="UP001172101"/>
    </source>
</evidence>
<proteinExistence type="predicted"/>
<evidence type="ECO:0000313" key="1">
    <source>
        <dbReference type="EMBL" id="KAK0735163.1"/>
    </source>
</evidence>
<comment type="caution">
    <text evidence="1">The sequence shown here is derived from an EMBL/GenBank/DDBJ whole genome shotgun (WGS) entry which is preliminary data.</text>
</comment>
<dbReference type="RefSeq" id="XP_060304040.1">
    <property type="nucleotide sequence ID" value="XM_060444774.1"/>
</dbReference>
<sequence>MAVVVQTASAAVAAPKHLSGEIPSRKLTREELLKTHKTYLKRNDVNPDAPRPVKQPELTEAQADTRCEIPLSDLCVETHYRGRGIIVKIISPPYMGAGAPDSSILSVVPEGCIVAVKESYYKHNGAALDYMICVDHPSDVVLLREEEHDEYDFATMLASLNLQSVHLDCGSFLRKTRIAESQHHGRGLFATEAIRAGELVFVEKATLMLNQYEPMRASAALYAMTSFLGDMLISRATRDIIASEELFQQYVPVKSLLDRKSTPAILNRRRDAVAAVEKACNKRQPGRDGVIVMSNTIIRNTNRLAYQLEDLHEPEVYNRLIGAHRGRKNHAKVIKYGLKVLRNFGFLSVLAVADEEIVAADWEPMNIYTRSGDASLITCAEAVEFGYLIVTGFKNDSSVIEAPE</sequence>
<dbReference type="Proteomes" id="UP001172101">
    <property type="component" value="Unassembled WGS sequence"/>
</dbReference>
<dbReference type="InterPro" id="IPR053209">
    <property type="entry name" value="Gramillin-biosynth_MTr"/>
</dbReference>
<dbReference type="SUPFAM" id="SSF82199">
    <property type="entry name" value="SET domain"/>
    <property type="match status" value="1"/>
</dbReference>
<name>A0AA40BJ58_9PEZI</name>
<dbReference type="EMBL" id="JAUIRO010000001">
    <property type="protein sequence ID" value="KAK0735163.1"/>
    <property type="molecule type" value="Genomic_DNA"/>
</dbReference>
<protein>
    <submittedName>
        <fullName evidence="1">Uncharacterized protein</fullName>
    </submittedName>
</protein>
<reference evidence="1" key="1">
    <citation type="submission" date="2023-06" db="EMBL/GenBank/DDBJ databases">
        <title>Genome-scale phylogeny and comparative genomics of the fungal order Sordariales.</title>
        <authorList>
            <consortium name="Lawrence Berkeley National Laboratory"/>
            <person name="Hensen N."/>
            <person name="Bonometti L."/>
            <person name="Westerberg I."/>
            <person name="Brannstrom I.O."/>
            <person name="Guillou S."/>
            <person name="Cros-Aarteil S."/>
            <person name="Calhoun S."/>
            <person name="Haridas S."/>
            <person name="Kuo A."/>
            <person name="Mondo S."/>
            <person name="Pangilinan J."/>
            <person name="Riley R."/>
            <person name="LaButti K."/>
            <person name="Andreopoulos B."/>
            <person name="Lipzen A."/>
            <person name="Chen C."/>
            <person name="Yanf M."/>
            <person name="Daum C."/>
            <person name="Ng V."/>
            <person name="Clum A."/>
            <person name="Steindorff A."/>
            <person name="Ohm R."/>
            <person name="Martin F."/>
            <person name="Silar P."/>
            <person name="Natvig D."/>
            <person name="Lalanne C."/>
            <person name="Gautier V."/>
            <person name="Ament-velasquez S.L."/>
            <person name="Kruys A."/>
            <person name="Hutchinson M.I."/>
            <person name="Powell A.J."/>
            <person name="Barry K."/>
            <person name="Miller A.N."/>
            <person name="Grigoriev I.V."/>
            <person name="Debuchy R."/>
            <person name="Gladieux P."/>
            <person name="Thoren M.H."/>
            <person name="Johannesson H."/>
        </authorList>
    </citation>
    <scope>NUCLEOTIDE SEQUENCE</scope>
    <source>
        <strain evidence="1">SMH2392-1A</strain>
    </source>
</reference>
<dbReference type="GeneID" id="85328044"/>
<dbReference type="PANTHER" id="PTHR47643:SF2">
    <property type="entry name" value="TPR DOMAIN PROTEIN (AFU_ORTHOLOGUE AFUA_5G12710)"/>
    <property type="match status" value="1"/>
</dbReference>
<organism evidence="1 2">
    <name type="scientific">Lasiosphaeria miniovina</name>
    <dbReference type="NCBI Taxonomy" id="1954250"/>
    <lineage>
        <taxon>Eukaryota</taxon>
        <taxon>Fungi</taxon>
        <taxon>Dikarya</taxon>
        <taxon>Ascomycota</taxon>
        <taxon>Pezizomycotina</taxon>
        <taxon>Sordariomycetes</taxon>
        <taxon>Sordariomycetidae</taxon>
        <taxon>Sordariales</taxon>
        <taxon>Lasiosphaeriaceae</taxon>
        <taxon>Lasiosphaeria</taxon>
    </lineage>
</organism>